<dbReference type="Pfam" id="PF04055">
    <property type="entry name" value="Radical_SAM"/>
    <property type="match status" value="1"/>
</dbReference>
<accession>A0AAU8VU12</accession>
<dbReference type="NCBIfam" id="NF041707">
    <property type="entry name" value="rSAM_YhhB"/>
    <property type="match status" value="1"/>
</dbReference>
<keyword evidence="3" id="KW-0949">S-adenosyl-L-methionine</keyword>
<feature type="domain" description="Radical SAM core" evidence="7">
    <location>
        <begin position="1"/>
        <end position="224"/>
    </location>
</feature>
<keyword evidence="4" id="KW-0479">Metal-binding</keyword>
<comment type="cofactor">
    <cofactor evidence="1">
        <name>[4Fe-4S] cluster</name>
        <dbReference type="ChEBI" id="CHEBI:49883"/>
    </cofactor>
</comment>
<dbReference type="GO" id="GO:0016491">
    <property type="term" value="F:oxidoreductase activity"/>
    <property type="evidence" value="ECO:0007669"/>
    <property type="project" value="InterPro"/>
</dbReference>
<dbReference type="InterPro" id="IPR023885">
    <property type="entry name" value="4Fe4S-binding_SPASM_dom"/>
</dbReference>
<dbReference type="RefSeq" id="WP_003708568.1">
    <property type="nucleotide sequence ID" value="NZ_CAUJPL010000001.1"/>
</dbReference>
<evidence type="ECO:0000256" key="6">
    <source>
        <dbReference type="ARBA" id="ARBA00023014"/>
    </source>
</evidence>
<evidence type="ECO:0000256" key="2">
    <source>
        <dbReference type="ARBA" id="ARBA00022485"/>
    </source>
</evidence>
<dbReference type="InterPro" id="IPR058240">
    <property type="entry name" value="rSAM_sf"/>
</dbReference>
<evidence type="ECO:0000256" key="5">
    <source>
        <dbReference type="ARBA" id="ARBA00023004"/>
    </source>
</evidence>
<organism evidence="8 9">
    <name type="scientific">Neisseria lactamica</name>
    <dbReference type="NCBI Taxonomy" id="486"/>
    <lineage>
        <taxon>Bacteria</taxon>
        <taxon>Pseudomonadati</taxon>
        <taxon>Pseudomonadota</taxon>
        <taxon>Betaproteobacteria</taxon>
        <taxon>Neisseriales</taxon>
        <taxon>Neisseriaceae</taxon>
        <taxon>Neisseria</taxon>
    </lineage>
</organism>
<protein>
    <submittedName>
        <fullName evidence="8">Radical SAM/SPASM domain-containing protein</fullName>
    </submittedName>
</protein>
<dbReference type="PROSITE" id="PS01305">
    <property type="entry name" value="MOAA_NIFB_PQQE"/>
    <property type="match status" value="1"/>
</dbReference>
<dbReference type="EMBL" id="CP019894">
    <property type="protein sequence ID" value="ARB04914.1"/>
    <property type="molecule type" value="Genomic_DNA"/>
</dbReference>
<dbReference type="CDD" id="cd01335">
    <property type="entry name" value="Radical_SAM"/>
    <property type="match status" value="1"/>
</dbReference>
<keyword evidence="6" id="KW-0411">Iron-sulfur</keyword>
<sequence length="369" mass="42587">MIDTVLLKVASRCNLNCTYCYVYHLGDDGWKDNPKLLSEKSIDDIEKSLFDLYSFQGKSFAIVLHGGEPFLLPKHRLEYLLKKLRHRLPEYTTVSIQTNGLLLTEELITLCYTYNVTISISLDGPQNINDEMRLDHLGRGSFYRIMDSLRLIKNHPFSNQVFTGCLAVINPLSNPKEIYNFFKKLNIPSVNFLMRDGNHDRYPFGKSSFESLEYGKWLESLWNLYFYDPNPIPIAFFDNYVKLLIGGFSSKEGTGTETSGILIIDTNGDITKNDTLKSTKNRADRFEFSWNVSKNNLIELIQSNEFKDYLKLQNPISKECKNCRYLSICGGGMPLYRWSDKNGFDNPSVFCQDHIHIIETISNTLEKYL</sequence>
<keyword evidence="2" id="KW-0004">4Fe-4S</keyword>
<evidence type="ECO:0000256" key="4">
    <source>
        <dbReference type="ARBA" id="ARBA00022723"/>
    </source>
</evidence>
<evidence type="ECO:0000313" key="8">
    <source>
        <dbReference type="EMBL" id="ARB04914.1"/>
    </source>
</evidence>
<gene>
    <name evidence="8" type="ORF">B2G52_08485</name>
</gene>
<dbReference type="InterPro" id="IPR023867">
    <property type="entry name" value="Sulphatase_maturase_rSAM"/>
</dbReference>
<proteinExistence type="predicted"/>
<keyword evidence="5" id="KW-0408">Iron</keyword>
<evidence type="ECO:0000256" key="3">
    <source>
        <dbReference type="ARBA" id="ARBA00022691"/>
    </source>
</evidence>
<dbReference type="SFLD" id="SFLDG01072">
    <property type="entry name" value="dehydrogenase_like"/>
    <property type="match status" value="1"/>
</dbReference>
<evidence type="ECO:0000313" key="9">
    <source>
        <dbReference type="Proteomes" id="UP000191249"/>
    </source>
</evidence>
<dbReference type="NCBIfam" id="TIGR04085">
    <property type="entry name" value="rSAM_more_4Fe4S"/>
    <property type="match status" value="1"/>
</dbReference>
<dbReference type="SFLD" id="SFLDS00029">
    <property type="entry name" value="Radical_SAM"/>
    <property type="match status" value="1"/>
</dbReference>
<dbReference type="SFLD" id="SFLDG01067">
    <property type="entry name" value="SPASM/twitch_domain_containing"/>
    <property type="match status" value="1"/>
</dbReference>
<reference evidence="8 9" key="1">
    <citation type="submission" date="2017-03" db="EMBL/GenBank/DDBJ databases">
        <title>N. lactamica Y92-1009 whole genome sequence.</title>
        <authorList>
            <person name="Pandey A.K."/>
            <person name="Read R.C."/>
        </authorList>
    </citation>
    <scope>NUCLEOTIDE SEQUENCE [LARGE SCALE GENOMIC DNA]</scope>
    <source>
        <strain evidence="8 9">Y92-1009</strain>
    </source>
</reference>
<dbReference type="InterPro" id="IPR007197">
    <property type="entry name" value="rSAM"/>
</dbReference>
<dbReference type="AlphaFoldDB" id="A0AAU8VU12"/>
<dbReference type="InterPro" id="IPR000385">
    <property type="entry name" value="MoaA_NifB_PqqE_Fe-S-bd_CS"/>
</dbReference>
<dbReference type="PROSITE" id="PS51918">
    <property type="entry name" value="RADICAL_SAM"/>
    <property type="match status" value="1"/>
</dbReference>
<evidence type="ECO:0000256" key="1">
    <source>
        <dbReference type="ARBA" id="ARBA00001966"/>
    </source>
</evidence>
<dbReference type="SFLD" id="SFLDG01386">
    <property type="entry name" value="main_SPASM_domain-containing"/>
    <property type="match status" value="1"/>
</dbReference>
<evidence type="ECO:0000259" key="7">
    <source>
        <dbReference type="PROSITE" id="PS51918"/>
    </source>
</evidence>
<dbReference type="Proteomes" id="UP000191249">
    <property type="component" value="Chromosome"/>
</dbReference>
<dbReference type="GO" id="GO:0051539">
    <property type="term" value="F:4 iron, 4 sulfur cluster binding"/>
    <property type="evidence" value="ECO:0007669"/>
    <property type="project" value="UniProtKB-KW"/>
</dbReference>
<dbReference type="SFLD" id="SFLDG01384">
    <property type="entry name" value="thioether_bond_formation_requi"/>
    <property type="match status" value="1"/>
</dbReference>
<dbReference type="PANTHER" id="PTHR43273:SF8">
    <property type="entry name" value="RADICAL SAM DOMAIN PROTEIN"/>
    <property type="match status" value="1"/>
</dbReference>
<dbReference type="GO" id="GO:0046872">
    <property type="term" value="F:metal ion binding"/>
    <property type="evidence" value="ECO:0007669"/>
    <property type="project" value="UniProtKB-KW"/>
</dbReference>
<dbReference type="InterPro" id="IPR013785">
    <property type="entry name" value="Aldolase_TIM"/>
</dbReference>
<name>A0AAU8VU12_NEILA</name>
<dbReference type="Gene3D" id="3.20.20.70">
    <property type="entry name" value="Aldolase class I"/>
    <property type="match status" value="1"/>
</dbReference>
<dbReference type="SUPFAM" id="SSF102114">
    <property type="entry name" value="Radical SAM enzymes"/>
    <property type="match status" value="1"/>
</dbReference>
<dbReference type="PANTHER" id="PTHR43273">
    <property type="entry name" value="ANAEROBIC SULFATASE-MATURATING ENZYME HOMOLOG ASLB-RELATED"/>
    <property type="match status" value="1"/>
</dbReference>